<organism evidence="2 3">
    <name type="scientific">Meridianimarinicoccus aquatilis</name>
    <dbReference type="NCBI Taxonomy" id="2552766"/>
    <lineage>
        <taxon>Bacteria</taxon>
        <taxon>Pseudomonadati</taxon>
        <taxon>Pseudomonadota</taxon>
        <taxon>Alphaproteobacteria</taxon>
        <taxon>Rhodobacterales</taxon>
        <taxon>Paracoccaceae</taxon>
        <taxon>Meridianimarinicoccus</taxon>
    </lineage>
</organism>
<dbReference type="PROSITE" id="PS51257">
    <property type="entry name" value="PROKAR_LIPOPROTEIN"/>
    <property type="match status" value="1"/>
</dbReference>
<keyword evidence="1" id="KW-0732">Signal</keyword>
<evidence type="ECO:0000256" key="1">
    <source>
        <dbReference type="SAM" id="SignalP"/>
    </source>
</evidence>
<dbReference type="Proteomes" id="UP000294562">
    <property type="component" value="Unassembled WGS sequence"/>
</dbReference>
<name>A0A4R6B2P2_9RHOB</name>
<evidence type="ECO:0000313" key="2">
    <source>
        <dbReference type="EMBL" id="TDL90424.1"/>
    </source>
</evidence>
<reference evidence="2 3" key="1">
    <citation type="submission" date="2019-03" db="EMBL/GenBank/DDBJ databases">
        <title>Rhodobacteraceae bacterium SM1902, a new member of the family Rhodobacteraceae isolated from Yantai.</title>
        <authorList>
            <person name="Sun Y."/>
        </authorList>
    </citation>
    <scope>NUCLEOTIDE SEQUENCE [LARGE SCALE GENOMIC DNA]</scope>
    <source>
        <strain evidence="2 3">SM1902</strain>
    </source>
</reference>
<dbReference type="Pfam" id="PF06707">
    <property type="entry name" value="DUF1194"/>
    <property type="match status" value="1"/>
</dbReference>
<comment type="caution">
    <text evidence="2">The sequence shown here is derived from an EMBL/GenBank/DDBJ whole genome shotgun (WGS) entry which is preliminary data.</text>
</comment>
<dbReference type="RefSeq" id="WP_133341939.1">
    <property type="nucleotide sequence ID" value="NZ_SMZO01000009.1"/>
</dbReference>
<gene>
    <name evidence="2" type="ORF">E2L05_05730</name>
</gene>
<accession>A0A4R6B2P2</accession>
<feature type="signal peptide" evidence="1">
    <location>
        <begin position="1"/>
        <end position="23"/>
    </location>
</feature>
<dbReference type="EMBL" id="SMZO01000009">
    <property type="protein sequence ID" value="TDL90424.1"/>
    <property type="molecule type" value="Genomic_DNA"/>
</dbReference>
<protein>
    <submittedName>
        <fullName evidence="2">DUF1194 domain-containing protein</fullName>
    </submittedName>
</protein>
<feature type="chain" id="PRO_5020514023" evidence="1">
    <location>
        <begin position="24"/>
        <end position="237"/>
    </location>
</feature>
<dbReference type="InterPro" id="IPR036465">
    <property type="entry name" value="vWFA_dom_sf"/>
</dbReference>
<dbReference type="OrthoDB" id="9792179at2"/>
<dbReference type="AlphaFoldDB" id="A0A4R6B2P2"/>
<dbReference type="SUPFAM" id="SSF53300">
    <property type="entry name" value="vWA-like"/>
    <property type="match status" value="1"/>
</dbReference>
<dbReference type="Gene3D" id="3.40.50.410">
    <property type="entry name" value="von Willebrand factor, type A domain"/>
    <property type="match status" value="1"/>
</dbReference>
<evidence type="ECO:0000313" key="3">
    <source>
        <dbReference type="Proteomes" id="UP000294562"/>
    </source>
</evidence>
<sequence length="237" mass="25454">MRLVFNCLAAALIAGCLPVTASAACRLALVLALDVSSSVDAREDSLQRNGLAAALASPEVQAAILSDPGYYVALQVFEWSGRYQQSTMIDWRALRSSEDITDAAAAIAESTRRHANFPTALGYALGHASTMLADAPPCERKTVDVSGDGRNNAGFGPKTAYAHFPFDDVTVNGLAIGGNMEGLKQYYETEVIRGPFAFVETATDFDDFERAMKRKLIRETNVPGLGMLAPETGTRLR</sequence>
<proteinExistence type="predicted"/>
<dbReference type="InterPro" id="IPR010607">
    <property type="entry name" value="DUF1194"/>
</dbReference>
<keyword evidence="3" id="KW-1185">Reference proteome</keyword>